<dbReference type="GeneID" id="89227927"/>
<dbReference type="EMBL" id="CP131061">
    <property type="protein sequence ID" value="WNY26744.1"/>
    <property type="molecule type" value="Genomic_DNA"/>
</dbReference>
<reference evidence="1 2" key="1">
    <citation type="submission" date="2023-07" db="EMBL/GenBank/DDBJ databases">
        <title>Closed genome sequence of Methanosarcinaceae archaeon Am2.</title>
        <authorList>
            <person name="Poehlein A."/>
            <person name="Protasov E."/>
            <person name="Platt K."/>
            <person name="Reeh H."/>
            <person name="Daniel R."/>
            <person name="Brune A."/>
        </authorList>
    </citation>
    <scope>NUCLEOTIDE SEQUENCE [LARGE SCALE GENOMIC DNA]</scope>
    <source>
        <strain evidence="1 2">Am2</strain>
    </source>
</reference>
<evidence type="ECO:0000313" key="2">
    <source>
        <dbReference type="Proteomes" id="UP001304970"/>
    </source>
</evidence>
<name>A0AA96V590_9EURY</name>
<protein>
    <submittedName>
        <fullName evidence="1">Uncharacterized protein</fullName>
    </submittedName>
</protein>
<gene>
    <name evidence="1" type="ORF">MsAm2_05200</name>
</gene>
<dbReference type="AlphaFoldDB" id="A0AA96V590"/>
<dbReference type="Proteomes" id="UP001304970">
    <property type="component" value="Chromosome"/>
</dbReference>
<evidence type="ECO:0000313" key="1">
    <source>
        <dbReference type="EMBL" id="WNY26744.1"/>
    </source>
</evidence>
<keyword evidence="2" id="KW-1185">Reference proteome</keyword>
<sequence>MIEQGVAFPFTDKITKNNLNFYKIAKNCKSCDIEKVVKHCKLEKVVKHCKLEKVVKMTKVT</sequence>
<proteinExistence type="predicted"/>
<organism evidence="1 2">
    <name type="scientific">Methanolapillus ohkumae</name>
    <dbReference type="NCBI Taxonomy" id="3028298"/>
    <lineage>
        <taxon>Archaea</taxon>
        <taxon>Methanobacteriati</taxon>
        <taxon>Methanobacteriota</taxon>
        <taxon>Stenosarchaea group</taxon>
        <taxon>Methanomicrobia</taxon>
        <taxon>Methanosarcinales</taxon>
        <taxon>Methanosarcinaceae</taxon>
        <taxon>Methanolapillus</taxon>
    </lineage>
</organism>
<dbReference type="RefSeq" id="WP_338098259.1">
    <property type="nucleotide sequence ID" value="NZ_CP131061.1"/>
</dbReference>
<accession>A0AA96V590</accession>